<dbReference type="PROSITE" id="PS51257">
    <property type="entry name" value="PROKAR_LIPOPROTEIN"/>
    <property type="match status" value="1"/>
</dbReference>
<sequence length="210" mass="22640">MNTSRILLLVSFASLLSACGGGGGGSSSNGSQTPSNLNPSEPPELVFEFAPEPMHPKAFNLAASSGEEENHFSPGDTVSLIWNVDIYYTDNTTIGSGEQYLYDANVYLSTDGQVQEEDLKLFTIECSLPSTAQHACADTASFQCVYAQDNHSNLSCTSIPLDKLHGFKDLSVDTSSWLDVIPKAANVIFQACLRDEPETCTEAVYPIQLN</sequence>
<accession>A0A9J6RQ72</accession>
<dbReference type="EMBL" id="JAPTGG010000013">
    <property type="protein sequence ID" value="MCZ0866498.1"/>
    <property type="molecule type" value="Genomic_DNA"/>
</dbReference>
<proteinExistence type="predicted"/>
<dbReference type="RefSeq" id="WP_268905170.1">
    <property type="nucleotide sequence ID" value="NZ_JAPTGG010000013.1"/>
</dbReference>
<keyword evidence="4" id="KW-1185">Reference proteome</keyword>
<dbReference type="AlphaFoldDB" id="A0A9J6RQ72"/>
<protein>
    <submittedName>
        <fullName evidence="3">Uncharacterized protein</fullName>
    </submittedName>
</protein>
<keyword evidence="2" id="KW-0732">Signal</keyword>
<evidence type="ECO:0000313" key="4">
    <source>
        <dbReference type="Proteomes" id="UP001069090"/>
    </source>
</evidence>
<feature type="region of interest" description="Disordered" evidence="1">
    <location>
        <begin position="23"/>
        <end position="44"/>
    </location>
</feature>
<dbReference type="Proteomes" id="UP001069090">
    <property type="component" value="Unassembled WGS sequence"/>
</dbReference>
<reference evidence="3 4" key="1">
    <citation type="submission" date="2022-12" db="EMBL/GenBank/DDBJ databases">
        <title>Dasania phycosphaerae sp. nov., isolated from particulate material of the south coast of Korea.</title>
        <authorList>
            <person name="Jiang Y."/>
        </authorList>
    </citation>
    <scope>NUCLEOTIDE SEQUENCE [LARGE SCALE GENOMIC DNA]</scope>
    <source>
        <strain evidence="3 4">GY-19</strain>
    </source>
</reference>
<gene>
    <name evidence="3" type="ORF">O0V09_14900</name>
</gene>
<evidence type="ECO:0000256" key="2">
    <source>
        <dbReference type="SAM" id="SignalP"/>
    </source>
</evidence>
<comment type="caution">
    <text evidence="3">The sequence shown here is derived from an EMBL/GenBank/DDBJ whole genome shotgun (WGS) entry which is preliminary data.</text>
</comment>
<feature type="signal peptide" evidence="2">
    <location>
        <begin position="1"/>
        <end position="18"/>
    </location>
</feature>
<name>A0A9J6RQ72_9GAMM</name>
<evidence type="ECO:0000313" key="3">
    <source>
        <dbReference type="EMBL" id="MCZ0866498.1"/>
    </source>
</evidence>
<feature type="chain" id="PRO_5039887739" evidence="2">
    <location>
        <begin position="19"/>
        <end position="210"/>
    </location>
</feature>
<organism evidence="3 4">
    <name type="scientific">Dasania phycosphaerae</name>
    <dbReference type="NCBI Taxonomy" id="2950436"/>
    <lineage>
        <taxon>Bacteria</taxon>
        <taxon>Pseudomonadati</taxon>
        <taxon>Pseudomonadota</taxon>
        <taxon>Gammaproteobacteria</taxon>
        <taxon>Cellvibrionales</taxon>
        <taxon>Spongiibacteraceae</taxon>
        <taxon>Dasania</taxon>
    </lineage>
</organism>
<evidence type="ECO:0000256" key="1">
    <source>
        <dbReference type="SAM" id="MobiDB-lite"/>
    </source>
</evidence>